<comment type="caution">
    <text evidence="1">The sequence shown here is derived from an EMBL/GenBank/DDBJ whole genome shotgun (WGS) entry which is preliminary data.</text>
</comment>
<evidence type="ECO:0000313" key="1">
    <source>
        <dbReference type="EMBL" id="KAF2466765.1"/>
    </source>
</evidence>
<reference evidence="1" key="1">
    <citation type="journal article" date="2020" name="Stud. Mycol.">
        <title>101 Dothideomycetes genomes: a test case for predicting lifestyles and emergence of pathogens.</title>
        <authorList>
            <person name="Haridas S."/>
            <person name="Albert R."/>
            <person name="Binder M."/>
            <person name="Bloem J."/>
            <person name="Labutti K."/>
            <person name="Salamov A."/>
            <person name="Andreopoulos B."/>
            <person name="Baker S."/>
            <person name="Barry K."/>
            <person name="Bills G."/>
            <person name="Bluhm B."/>
            <person name="Cannon C."/>
            <person name="Castanera R."/>
            <person name="Culley D."/>
            <person name="Daum C."/>
            <person name="Ezra D."/>
            <person name="Gonzalez J."/>
            <person name="Henrissat B."/>
            <person name="Kuo A."/>
            <person name="Liang C."/>
            <person name="Lipzen A."/>
            <person name="Lutzoni F."/>
            <person name="Magnuson J."/>
            <person name="Mondo S."/>
            <person name="Nolan M."/>
            <person name="Ohm R."/>
            <person name="Pangilinan J."/>
            <person name="Park H.-J."/>
            <person name="Ramirez L."/>
            <person name="Alfaro M."/>
            <person name="Sun H."/>
            <person name="Tritt A."/>
            <person name="Yoshinaga Y."/>
            <person name="Zwiers L.-H."/>
            <person name="Turgeon B."/>
            <person name="Goodwin S."/>
            <person name="Spatafora J."/>
            <person name="Crous P."/>
            <person name="Grigoriev I."/>
        </authorList>
    </citation>
    <scope>NUCLEOTIDE SEQUENCE</scope>
    <source>
        <strain evidence="1">ATCC 200398</strain>
    </source>
</reference>
<gene>
    <name evidence="1" type="ORF">BDR25DRAFT_359274</name>
</gene>
<keyword evidence="2" id="KW-1185">Reference proteome</keyword>
<protein>
    <submittedName>
        <fullName evidence="1">Uncharacterized protein</fullName>
    </submittedName>
</protein>
<evidence type="ECO:0000313" key="2">
    <source>
        <dbReference type="Proteomes" id="UP000799755"/>
    </source>
</evidence>
<name>A0ACB6QJS0_9PLEO</name>
<dbReference type="Proteomes" id="UP000799755">
    <property type="component" value="Unassembled WGS sequence"/>
</dbReference>
<proteinExistence type="predicted"/>
<accession>A0ACB6QJS0</accession>
<sequence>MEISKLKLKHLELAKVPRQSDTLKIQKLDNLDPLNWMHTIREEWGVDGSKVAVDHTLFSSWLWGKAIYPQKPFCIGNVVSIRDWRTTKQKKLKFLKQHQRTFPSSEGEVQDKLEAFEIWLHDYIDKKNSGFKTTDDLPHHESLYVRETQFKSSRDSTVEAVLSKLSSCIVVNFVSDIDYLMRRMSGSHSLIRALSFTIPSLRDFGSFGQSVKAAQSASPSSFTYPFISSEAPLDAHSVLSAALTLLRVLLAKALHSLATPRPNLALIFMQASNLGLAVTMTESTLSSPSVPSICDSGTQPAVLQTVLWTDAHLLALVADRASTRRYCLHGSAMSRSLLSLPRVTPVKSSLNLGHSTPIFFRGLAILYIERRSSYVIEACEAFNVPIRAGMQLLLMAAVCSCARQDTLSGQNPENSKGEVGAIWALRLPSPVPHPEYEILVELVHHTESNPGLGPAVEAGTAEAGYRCKYELERSAMPVSFEAQQRKGTISLTSITWRVASWLFSAAAELGVLVLLFSSLQFCWRCYVAFWSGGTEIKLLRILRALFLKSSKGHANDRVKILDRCNEAGRPLHRGKILTIVVVAISEIQTRSIRKVFSRGSKNLRCQDFAGLEASIFGRKTLQICRVMSSSYLKEYGLQRSNIKDSLDDETTIVFSKANFVPPIASGKSTSLHLPLRNGHPQIAKLKSSQIFLSSTTPKRFARSPHLTQTPKSLKPNPVIKNSLNPTVICRTYANLLLKVLKCFNGRVPSPLLAWCEG</sequence>
<organism evidence="1 2">
    <name type="scientific">Lindgomyces ingoldianus</name>
    <dbReference type="NCBI Taxonomy" id="673940"/>
    <lineage>
        <taxon>Eukaryota</taxon>
        <taxon>Fungi</taxon>
        <taxon>Dikarya</taxon>
        <taxon>Ascomycota</taxon>
        <taxon>Pezizomycotina</taxon>
        <taxon>Dothideomycetes</taxon>
        <taxon>Pleosporomycetidae</taxon>
        <taxon>Pleosporales</taxon>
        <taxon>Lindgomycetaceae</taxon>
        <taxon>Lindgomyces</taxon>
    </lineage>
</organism>
<dbReference type="EMBL" id="MU003523">
    <property type="protein sequence ID" value="KAF2466765.1"/>
    <property type="molecule type" value="Genomic_DNA"/>
</dbReference>